<dbReference type="Proteomes" id="UP000799754">
    <property type="component" value="Unassembled WGS sequence"/>
</dbReference>
<comment type="caution">
    <text evidence="1">The sequence shown here is derived from an EMBL/GenBank/DDBJ whole genome shotgun (WGS) entry which is preliminary data.</text>
</comment>
<proteinExistence type="predicted"/>
<reference evidence="1" key="1">
    <citation type="journal article" date="2020" name="Stud. Mycol.">
        <title>101 Dothideomycetes genomes: a test case for predicting lifestyles and emergence of pathogens.</title>
        <authorList>
            <person name="Haridas S."/>
            <person name="Albert R."/>
            <person name="Binder M."/>
            <person name="Bloem J."/>
            <person name="Labutti K."/>
            <person name="Salamov A."/>
            <person name="Andreopoulos B."/>
            <person name="Baker S."/>
            <person name="Barry K."/>
            <person name="Bills G."/>
            <person name="Bluhm B."/>
            <person name="Cannon C."/>
            <person name="Castanera R."/>
            <person name="Culley D."/>
            <person name="Daum C."/>
            <person name="Ezra D."/>
            <person name="Gonzalez J."/>
            <person name="Henrissat B."/>
            <person name="Kuo A."/>
            <person name="Liang C."/>
            <person name="Lipzen A."/>
            <person name="Lutzoni F."/>
            <person name="Magnuson J."/>
            <person name="Mondo S."/>
            <person name="Nolan M."/>
            <person name="Ohm R."/>
            <person name="Pangilinan J."/>
            <person name="Park H.-J."/>
            <person name="Ramirez L."/>
            <person name="Alfaro M."/>
            <person name="Sun H."/>
            <person name="Tritt A."/>
            <person name="Yoshinaga Y."/>
            <person name="Zwiers L.-H."/>
            <person name="Turgeon B."/>
            <person name="Goodwin S."/>
            <person name="Spatafora J."/>
            <person name="Crous P."/>
            <person name="Grigoriev I."/>
        </authorList>
    </citation>
    <scope>NUCLEOTIDE SEQUENCE</scope>
    <source>
        <strain evidence="1">CBS 525.71</strain>
    </source>
</reference>
<evidence type="ECO:0000313" key="1">
    <source>
        <dbReference type="EMBL" id="KAF2622538.1"/>
    </source>
</evidence>
<keyword evidence="2" id="KW-1185">Reference proteome</keyword>
<protein>
    <submittedName>
        <fullName evidence="1">Uncharacterized protein</fullName>
    </submittedName>
</protein>
<organism evidence="1 2">
    <name type="scientific">Macroventuria anomochaeta</name>
    <dbReference type="NCBI Taxonomy" id="301207"/>
    <lineage>
        <taxon>Eukaryota</taxon>
        <taxon>Fungi</taxon>
        <taxon>Dikarya</taxon>
        <taxon>Ascomycota</taxon>
        <taxon>Pezizomycotina</taxon>
        <taxon>Dothideomycetes</taxon>
        <taxon>Pleosporomycetidae</taxon>
        <taxon>Pleosporales</taxon>
        <taxon>Pleosporineae</taxon>
        <taxon>Didymellaceae</taxon>
        <taxon>Macroventuria</taxon>
    </lineage>
</organism>
<sequence>MAPNRQKVVASGRPGRKPGRIPKAQSATPAPTPATAATPKLKLRLTFKPSAQAGTLPPVSAYRFPLSAPPSDDASEKEDAEDNTLLGTYEQGRRRGARQRTKAHAPDMVFGSEMDNLITSSATIGKTEDEEDVQMVSSPPTILSMRPPERYNSPDTIQGSGLPPPRYTGPVSQDVYDILNTLQSSSKIQVDLPDMFAPGGTGVVKPYTNSVLTQLYVQCYETQLWHFCDLIADTWIRALQKANKRTHKSKDVWDYMWRKNVALEKIFAEKKKGFKKDVCEFRLDVQDPDMDRGATDFSPERLRELYTHTSRGCGARLLWADAMALRGRKMENDIVKRPDVWPRELFFDVMCASLRMVGRKLTLKIEEKYEGAWCRYHEHVKHGLPCYRELAWMQKSGRKGMEDGDEEDEDGRRRGQGREAGS</sequence>
<accession>A0ACB6RN55</accession>
<evidence type="ECO:0000313" key="2">
    <source>
        <dbReference type="Proteomes" id="UP000799754"/>
    </source>
</evidence>
<name>A0ACB6RN55_9PLEO</name>
<gene>
    <name evidence="1" type="ORF">BU25DRAFT_210486</name>
</gene>
<dbReference type="EMBL" id="MU006744">
    <property type="protein sequence ID" value="KAF2622538.1"/>
    <property type="molecule type" value="Genomic_DNA"/>
</dbReference>